<name>A0A2S3U3T6_LACPN</name>
<keyword evidence="5 6" id="KW-0224">Dipeptidase</keyword>
<reference evidence="7 8" key="1">
    <citation type="submission" date="2017-06" db="EMBL/GenBank/DDBJ databases">
        <title>Genome sequence of Lactobacillus plantarum subsp. plantarum strain SRCM101258.</title>
        <authorList>
            <person name="Cho S.H."/>
        </authorList>
    </citation>
    <scope>NUCLEOTIDE SEQUENCE [LARGE SCALE GENOMIC DNA]</scope>
    <source>
        <strain evidence="7 8">SRCM101258</strain>
    </source>
</reference>
<evidence type="ECO:0000313" key="7">
    <source>
        <dbReference type="EMBL" id="POD82763.1"/>
    </source>
</evidence>
<accession>A0A2S3U3T6</accession>
<dbReference type="PANTHER" id="PTHR12994">
    <property type="entry name" value="SECERNIN"/>
    <property type="match status" value="1"/>
</dbReference>
<dbReference type="GO" id="GO:0016805">
    <property type="term" value="F:dipeptidase activity"/>
    <property type="evidence" value="ECO:0007669"/>
    <property type="project" value="UniProtKB-KW"/>
</dbReference>
<organism evidence="7 8">
    <name type="scientific">Lactiplantibacillus plantarum subsp. plantarum</name>
    <dbReference type="NCBI Taxonomy" id="337330"/>
    <lineage>
        <taxon>Bacteria</taxon>
        <taxon>Bacillati</taxon>
        <taxon>Bacillota</taxon>
        <taxon>Bacilli</taxon>
        <taxon>Lactobacillales</taxon>
        <taxon>Lactobacillaceae</taxon>
        <taxon>Lactiplantibacillus</taxon>
    </lineage>
</organism>
<dbReference type="GO" id="GO:0006508">
    <property type="term" value="P:proteolysis"/>
    <property type="evidence" value="ECO:0007669"/>
    <property type="project" value="UniProtKB-KW"/>
</dbReference>
<proteinExistence type="inferred from homology"/>
<dbReference type="InterPro" id="IPR047804">
    <property type="entry name" value="C69_dipept_A-like"/>
</dbReference>
<keyword evidence="3 6" id="KW-0645">Protease</keyword>
<dbReference type="NCBIfam" id="NF033678">
    <property type="entry name" value="C69_fam_dipept"/>
    <property type="match status" value="1"/>
</dbReference>
<dbReference type="EC" id="3.4.-.-" evidence="6"/>
<evidence type="ECO:0000256" key="4">
    <source>
        <dbReference type="ARBA" id="ARBA00022801"/>
    </source>
</evidence>
<evidence type="ECO:0000256" key="5">
    <source>
        <dbReference type="ARBA" id="ARBA00022997"/>
    </source>
</evidence>
<evidence type="ECO:0000256" key="3">
    <source>
        <dbReference type="ARBA" id="ARBA00022670"/>
    </source>
</evidence>
<evidence type="ECO:0000256" key="1">
    <source>
        <dbReference type="ARBA" id="ARBA00001670"/>
    </source>
</evidence>
<comment type="caution">
    <text evidence="7">The sequence shown here is derived from an EMBL/GenBank/DDBJ whole genome shotgun (WGS) entry which is preliminary data.</text>
</comment>
<dbReference type="InterPro" id="IPR005322">
    <property type="entry name" value="Peptidase_C69"/>
</dbReference>
<protein>
    <recommendedName>
        <fullName evidence="6">Dipeptidase</fullName>
        <ecNumber evidence="6">3.4.-.-</ecNumber>
    </recommendedName>
</protein>
<evidence type="ECO:0000256" key="6">
    <source>
        <dbReference type="RuleBase" id="RU364089"/>
    </source>
</evidence>
<gene>
    <name evidence="7" type="ORF">S101258_02298</name>
</gene>
<comment type="similarity">
    <text evidence="2 6">Belongs to the peptidase C69 family.</text>
</comment>
<comment type="catalytic activity">
    <reaction evidence="1">
        <text>an L-aminoacyl-L-amino acid + H2O = 2 an L-alpha-amino acid</text>
        <dbReference type="Rhea" id="RHEA:48940"/>
        <dbReference type="ChEBI" id="CHEBI:15377"/>
        <dbReference type="ChEBI" id="CHEBI:59869"/>
        <dbReference type="ChEBI" id="CHEBI:77460"/>
        <dbReference type="EC" id="3.4.13.19"/>
    </reaction>
</comment>
<evidence type="ECO:0000256" key="2">
    <source>
        <dbReference type="ARBA" id="ARBA00007225"/>
    </source>
</evidence>
<dbReference type="GO" id="GO:0070004">
    <property type="term" value="F:cysteine-type exopeptidase activity"/>
    <property type="evidence" value="ECO:0007669"/>
    <property type="project" value="InterPro"/>
</dbReference>
<dbReference type="EMBL" id="NKCZ01000115">
    <property type="protein sequence ID" value="POD82763.1"/>
    <property type="molecule type" value="Genomic_DNA"/>
</dbReference>
<evidence type="ECO:0000313" key="8">
    <source>
        <dbReference type="Proteomes" id="UP000236990"/>
    </source>
</evidence>
<dbReference type="PANTHER" id="PTHR12994:SF17">
    <property type="entry name" value="LD30995P"/>
    <property type="match status" value="1"/>
</dbReference>
<keyword evidence="4 6" id="KW-0378">Hydrolase</keyword>
<dbReference type="Gene3D" id="3.60.60.10">
    <property type="entry name" value="Penicillin V Acylase, Chain A"/>
    <property type="match status" value="1"/>
</dbReference>
<sequence length="177" mass="19334">MYEQACTTILVGKKATVDGSTMIARNDDTFMPITPQKFIVHPAVHGRNETLTSGKNGFTAPLPADGYRYQAVPNIEVAEKGVFEENGFNEKNVGVSSTESVYGNEHTLTFDPFVPNGLAEDSLPTMLTPFIDSARGGVEYLGQLIAKYGSPEGNGVLFNDKDDVWYMEIVTGHHWVA</sequence>
<dbReference type="AlphaFoldDB" id="A0A2S3U3T6"/>
<dbReference type="Proteomes" id="UP000236990">
    <property type="component" value="Unassembled WGS sequence"/>
</dbReference>
<dbReference type="Pfam" id="PF03577">
    <property type="entry name" value="Peptidase_C69"/>
    <property type="match status" value="1"/>
</dbReference>